<dbReference type="AlphaFoldDB" id="A0A2L0UCP5"/>
<accession>A0A2L0UCP5</accession>
<reference evidence="1 2" key="1">
    <citation type="submission" date="2017-11" db="EMBL/GenBank/DDBJ databases">
        <title>Draft genome of Arthrobacter agilis strain UMCV2, a plant growth-promoting rhizobacterium and biocontrol capacity of phytopathogenic fungi.</title>
        <authorList>
            <person name="Martinez-Camara R."/>
            <person name="Santoyo G."/>
            <person name="Moreno-Hagelsieb G."/>
            <person name="Valencia-Cantero E."/>
        </authorList>
    </citation>
    <scope>NUCLEOTIDE SEQUENCE [LARGE SCALE GENOMIC DNA]</scope>
    <source>
        <strain evidence="1 2">UMCV2</strain>
    </source>
</reference>
<name>A0A2L0UCP5_9MICC</name>
<gene>
    <name evidence="1" type="ORF">CVO76_04770</name>
</gene>
<evidence type="ECO:0000313" key="2">
    <source>
        <dbReference type="Proteomes" id="UP000239187"/>
    </source>
</evidence>
<protein>
    <submittedName>
        <fullName evidence="1">Uncharacterized protein</fullName>
    </submittedName>
</protein>
<proteinExistence type="predicted"/>
<evidence type="ECO:0000313" key="1">
    <source>
        <dbReference type="EMBL" id="AUZ87020.1"/>
    </source>
</evidence>
<organism evidence="1 2">
    <name type="scientific">Arthrobacter agilis</name>
    <dbReference type="NCBI Taxonomy" id="37921"/>
    <lineage>
        <taxon>Bacteria</taxon>
        <taxon>Bacillati</taxon>
        <taxon>Actinomycetota</taxon>
        <taxon>Actinomycetes</taxon>
        <taxon>Micrococcales</taxon>
        <taxon>Micrococcaceae</taxon>
        <taxon>Arthrobacter</taxon>
    </lineage>
</organism>
<dbReference type="Proteomes" id="UP000239187">
    <property type="component" value="Chromosome"/>
</dbReference>
<dbReference type="RefSeq" id="WP_208740938.1">
    <property type="nucleotide sequence ID" value="NZ_CP024915.1"/>
</dbReference>
<sequence>MIPSPADPVGSWRTFDDAVALTFDATGGESRPSCLHWRGSAWHVVDGCMHWSTWRALPVAPSQGTAPTRGLRADFWRFRAQTSGFSPVLHFEVRRAEREWRLVRLRATFELPEKGTEG</sequence>
<dbReference type="EMBL" id="CP024915">
    <property type="protein sequence ID" value="AUZ87020.1"/>
    <property type="molecule type" value="Genomic_DNA"/>
</dbReference>